<dbReference type="GO" id="GO:0005886">
    <property type="term" value="C:plasma membrane"/>
    <property type="evidence" value="ECO:0007669"/>
    <property type="project" value="UniProtKB-SubCell"/>
</dbReference>
<sequence length="428" mass="43575">MTPLVRLFIAAVLINGAYDAVRVAVSYRVLALGGDATTVGIVAGTFALLPMLLALHFGRLVDRSGSRGVFFTGIALSALAVSGAALSPSIWVLAVSNTVLGLGQIMTMIGAQGFVMELTERSRHVNGFAAFTLAVSLGQSVGTPAIGLLLGGGGTAGPVKTTFPLFVMAAVIVIALPFALSLPRRAPGGGVARPEGGASMIALLRRPGMIPAIYAALVVITGVDLVTAYMPVIGESVGLSPMVVTLLVAVRSVFSMISRAALPWILRKWPQRTILTLTPLVTVPAAVTLGLGEQTVVLGVALAVIGFFWGLNQPVTMNWVTAVAPAGDRSAALSLRLTGNRAAQVVIPLGAGAVAAVAGPGSVFLLLGGVSAISAVSTSVSLRRTPIAELETAAPPSAGERSGDPLATEQTCPTTSRTRSDTQKTTGS</sequence>
<organism evidence="8 9">
    <name type="scientific">Dietzia lutea</name>
    <dbReference type="NCBI Taxonomy" id="546160"/>
    <lineage>
        <taxon>Bacteria</taxon>
        <taxon>Bacillati</taxon>
        <taxon>Actinomycetota</taxon>
        <taxon>Actinomycetes</taxon>
        <taxon>Mycobacteriales</taxon>
        <taxon>Dietziaceae</taxon>
        <taxon>Dietzia</taxon>
    </lineage>
</organism>
<keyword evidence="3 6" id="KW-1133">Transmembrane helix</keyword>
<feature type="transmembrane region" description="Helical" evidence="6">
    <location>
        <begin position="69"/>
        <end position="93"/>
    </location>
</feature>
<keyword evidence="9" id="KW-1185">Reference proteome</keyword>
<proteinExistence type="predicted"/>
<evidence type="ECO:0000256" key="2">
    <source>
        <dbReference type="ARBA" id="ARBA00022692"/>
    </source>
</evidence>
<comment type="subcellular location">
    <subcellularLocation>
        <location evidence="1">Cell membrane</location>
        <topology evidence="1">Multi-pass membrane protein</topology>
    </subcellularLocation>
</comment>
<dbReference type="InterPro" id="IPR020846">
    <property type="entry name" value="MFS_dom"/>
</dbReference>
<feature type="transmembrane region" description="Helical" evidence="6">
    <location>
        <begin position="162"/>
        <end position="180"/>
    </location>
</feature>
<name>A0A2S1R4U2_9ACTN</name>
<accession>A0A2S1R4U2</accession>
<dbReference type="SUPFAM" id="SSF103473">
    <property type="entry name" value="MFS general substrate transporter"/>
    <property type="match status" value="1"/>
</dbReference>
<dbReference type="InterPro" id="IPR052528">
    <property type="entry name" value="Sugar_transport-like"/>
</dbReference>
<feature type="transmembrane region" description="Helical" evidence="6">
    <location>
        <begin position="99"/>
        <end position="116"/>
    </location>
</feature>
<dbReference type="GO" id="GO:0022857">
    <property type="term" value="F:transmembrane transporter activity"/>
    <property type="evidence" value="ECO:0007669"/>
    <property type="project" value="InterPro"/>
</dbReference>
<feature type="transmembrane region" description="Helical" evidence="6">
    <location>
        <begin position="242"/>
        <end position="262"/>
    </location>
</feature>
<feature type="transmembrane region" description="Helical" evidence="6">
    <location>
        <begin position="36"/>
        <end position="57"/>
    </location>
</feature>
<feature type="domain" description="Major facilitator superfamily (MFS) profile" evidence="7">
    <location>
        <begin position="3"/>
        <end position="386"/>
    </location>
</feature>
<evidence type="ECO:0000256" key="4">
    <source>
        <dbReference type="ARBA" id="ARBA00023136"/>
    </source>
</evidence>
<dbReference type="PANTHER" id="PTHR23526">
    <property type="entry name" value="INTEGRAL MEMBRANE TRANSPORT PROTEIN-RELATED"/>
    <property type="match status" value="1"/>
</dbReference>
<feature type="compositionally biased region" description="Polar residues" evidence="5">
    <location>
        <begin position="408"/>
        <end position="428"/>
    </location>
</feature>
<dbReference type="Pfam" id="PF07690">
    <property type="entry name" value="MFS_1"/>
    <property type="match status" value="1"/>
</dbReference>
<evidence type="ECO:0000256" key="5">
    <source>
        <dbReference type="SAM" id="MobiDB-lite"/>
    </source>
</evidence>
<feature type="transmembrane region" description="Helical" evidence="6">
    <location>
        <begin position="128"/>
        <end position="150"/>
    </location>
</feature>
<evidence type="ECO:0000256" key="6">
    <source>
        <dbReference type="SAM" id="Phobius"/>
    </source>
</evidence>
<dbReference type="RefSeq" id="WP_159149583.1">
    <property type="nucleotide sequence ID" value="NZ_CP015449.1"/>
</dbReference>
<keyword evidence="2 6" id="KW-0812">Transmembrane</keyword>
<dbReference type="InterPro" id="IPR036259">
    <property type="entry name" value="MFS_trans_sf"/>
</dbReference>
<evidence type="ECO:0000256" key="1">
    <source>
        <dbReference type="ARBA" id="ARBA00004651"/>
    </source>
</evidence>
<dbReference type="InterPro" id="IPR011701">
    <property type="entry name" value="MFS"/>
</dbReference>
<dbReference type="PROSITE" id="PS50850">
    <property type="entry name" value="MFS"/>
    <property type="match status" value="1"/>
</dbReference>
<feature type="transmembrane region" description="Helical" evidence="6">
    <location>
        <begin position="345"/>
        <end position="376"/>
    </location>
</feature>
<dbReference type="KEGG" id="dlu:A6035_02860"/>
<evidence type="ECO:0000313" key="8">
    <source>
        <dbReference type="EMBL" id="AWH91281.1"/>
    </source>
</evidence>
<dbReference type="AlphaFoldDB" id="A0A2S1R4U2"/>
<evidence type="ECO:0000313" key="9">
    <source>
        <dbReference type="Proteomes" id="UP000244928"/>
    </source>
</evidence>
<dbReference type="PANTHER" id="PTHR23526:SF4">
    <property type="entry name" value="INTEGRAL MEMBRANE TRANSPORT PROTEIN"/>
    <property type="match status" value="1"/>
</dbReference>
<reference evidence="8 9" key="1">
    <citation type="submission" date="2016-04" db="EMBL/GenBank/DDBJ databases">
        <title>Complete genome sequence of Dietzia lutea YIM 80766T, a strain isolated from desert soil in Egypt.</title>
        <authorList>
            <person name="Zhao J."/>
            <person name="Hu B."/>
            <person name="Geng S."/>
            <person name="Nie Y."/>
            <person name="Tang Y."/>
        </authorList>
    </citation>
    <scope>NUCLEOTIDE SEQUENCE [LARGE SCALE GENOMIC DNA]</scope>
    <source>
        <strain evidence="8 9">YIM 80766</strain>
    </source>
</reference>
<dbReference type="OrthoDB" id="4612864at2"/>
<protein>
    <recommendedName>
        <fullName evidence="7">Major facilitator superfamily (MFS) profile domain-containing protein</fullName>
    </recommendedName>
</protein>
<feature type="region of interest" description="Disordered" evidence="5">
    <location>
        <begin position="391"/>
        <end position="428"/>
    </location>
</feature>
<evidence type="ECO:0000259" key="7">
    <source>
        <dbReference type="PROSITE" id="PS50850"/>
    </source>
</evidence>
<gene>
    <name evidence="8" type="ORF">A6035_02860</name>
</gene>
<dbReference type="Gene3D" id="1.20.1250.20">
    <property type="entry name" value="MFS general substrate transporter like domains"/>
    <property type="match status" value="1"/>
</dbReference>
<feature type="transmembrane region" description="Helical" evidence="6">
    <location>
        <begin position="209"/>
        <end position="230"/>
    </location>
</feature>
<keyword evidence="4 6" id="KW-0472">Membrane</keyword>
<feature type="transmembrane region" description="Helical" evidence="6">
    <location>
        <begin position="283"/>
        <end position="309"/>
    </location>
</feature>
<dbReference type="EMBL" id="CP015449">
    <property type="protein sequence ID" value="AWH91281.1"/>
    <property type="molecule type" value="Genomic_DNA"/>
</dbReference>
<dbReference type="Proteomes" id="UP000244928">
    <property type="component" value="Chromosome"/>
</dbReference>
<evidence type="ECO:0000256" key="3">
    <source>
        <dbReference type="ARBA" id="ARBA00022989"/>
    </source>
</evidence>